<reference evidence="9 10" key="1">
    <citation type="journal article" date="2016" name="Nat. Commun.">
        <title>Thousands of microbial genomes shed light on interconnected biogeochemical processes in an aquifer system.</title>
        <authorList>
            <person name="Anantharaman K."/>
            <person name="Brown C.T."/>
            <person name="Hug L.A."/>
            <person name="Sharon I."/>
            <person name="Castelle C.J."/>
            <person name="Probst A.J."/>
            <person name="Thomas B.C."/>
            <person name="Singh A."/>
            <person name="Wilkins M.J."/>
            <person name="Karaoz U."/>
            <person name="Brodie E.L."/>
            <person name="Williams K.H."/>
            <person name="Hubbard S.S."/>
            <person name="Banfield J.F."/>
        </authorList>
    </citation>
    <scope>NUCLEOTIDE SEQUENCE [LARGE SCALE GENOMIC DNA]</scope>
</reference>
<evidence type="ECO:0000256" key="5">
    <source>
        <dbReference type="ARBA" id="ARBA00022692"/>
    </source>
</evidence>
<protein>
    <recommendedName>
        <fullName evidence="11">Glycosyltransferase RgtA/B/C/D-like domain-containing protein</fullName>
    </recommendedName>
</protein>
<keyword evidence="5 8" id="KW-0812">Transmembrane</keyword>
<feature type="transmembrane region" description="Helical" evidence="8">
    <location>
        <begin position="299"/>
        <end position="317"/>
    </location>
</feature>
<feature type="transmembrane region" description="Helical" evidence="8">
    <location>
        <begin position="144"/>
        <end position="162"/>
    </location>
</feature>
<name>A0A1G2CR99_9BACT</name>
<evidence type="ECO:0000256" key="3">
    <source>
        <dbReference type="ARBA" id="ARBA00022676"/>
    </source>
</evidence>
<comment type="caution">
    <text evidence="9">The sequence shown here is derived from an EMBL/GenBank/DDBJ whole genome shotgun (WGS) entry which is preliminary data.</text>
</comment>
<feature type="transmembrane region" description="Helical" evidence="8">
    <location>
        <begin position="79"/>
        <end position="99"/>
    </location>
</feature>
<dbReference type="STRING" id="1798656.A2604_03065"/>
<evidence type="ECO:0000256" key="8">
    <source>
        <dbReference type="SAM" id="Phobius"/>
    </source>
</evidence>
<keyword evidence="6 8" id="KW-1133">Transmembrane helix</keyword>
<dbReference type="AlphaFoldDB" id="A0A1G2CR99"/>
<feature type="transmembrane region" description="Helical" evidence="8">
    <location>
        <begin position="220"/>
        <end position="243"/>
    </location>
</feature>
<proteinExistence type="predicted"/>
<dbReference type="GO" id="GO:0009103">
    <property type="term" value="P:lipopolysaccharide biosynthetic process"/>
    <property type="evidence" value="ECO:0007669"/>
    <property type="project" value="UniProtKB-ARBA"/>
</dbReference>
<evidence type="ECO:0000256" key="7">
    <source>
        <dbReference type="ARBA" id="ARBA00023136"/>
    </source>
</evidence>
<sequence>MKKIILIGIVVALAAFFRLYDLKNVPPGLYPDEAMNGNNALETVVTGDYKIFYPENNGREGLFINIQAVFLKFLPREPWALRLPSALFGILTVLGIYLLTRELFKNFWDQEENKKTDKRVELIAFLASFFAAVSFWQINFSRIGFRAIMAPFFLVFSLYFFLRVIRKRKDFKFSAFNSLFWCAAIGGVFMGLGFYSYIAYRAMPALFLLLIPFFYKEKKFWQATTIFVITGIIVALPLGIYFIQNTQDFLGRTAQVSVFSSPTPAKDLAINIIKTAGMFNFIGDGNARHNYAGKPELEFITGILFIVGIIIAVRCFYKGEKIAPAVLFFWLILAALPVVISNEGMPHSLRAILMAPPVFILAGMGGEKILNNFKNEKAKAFFMAAFLAYLISSANNEYFVQFAKSQETANAFSKNYVEIGRELNALPKEKLKYVIVNSGGTDVRGVPMLAQTIMFITDTFLREKQKEKNIYYVLPDERKKGQEDLSWVPEGSFIVKI</sequence>
<dbReference type="Proteomes" id="UP000177587">
    <property type="component" value="Unassembled WGS sequence"/>
</dbReference>
<dbReference type="PANTHER" id="PTHR33908:SF3">
    <property type="entry name" value="UNDECAPRENYL PHOSPHATE-ALPHA-4-AMINO-4-DEOXY-L-ARABINOSE ARABINOSYL TRANSFERASE"/>
    <property type="match status" value="1"/>
</dbReference>
<feature type="transmembrane region" description="Helical" evidence="8">
    <location>
        <begin position="322"/>
        <end position="341"/>
    </location>
</feature>
<feature type="transmembrane region" description="Helical" evidence="8">
    <location>
        <begin position="378"/>
        <end position="395"/>
    </location>
</feature>
<feature type="transmembrane region" description="Helical" evidence="8">
    <location>
        <begin position="174"/>
        <end position="192"/>
    </location>
</feature>
<evidence type="ECO:0000256" key="1">
    <source>
        <dbReference type="ARBA" id="ARBA00004651"/>
    </source>
</evidence>
<accession>A0A1G2CR99</accession>
<organism evidence="9 10">
    <name type="scientific">Candidatus Liptonbacteria bacterium RIFOXYD1_FULL_36_11</name>
    <dbReference type="NCBI Taxonomy" id="1798656"/>
    <lineage>
        <taxon>Bacteria</taxon>
        <taxon>Candidatus Liptoniibacteriota</taxon>
    </lineage>
</organism>
<feature type="transmembrane region" description="Helical" evidence="8">
    <location>
        <begin position="120"/>
        <end position="138"/>
    </location>
</feature>
<dbReference type="GO" id="GO:0010041">
    <property type="term" value="P:response to iron(III) ion"/>
    <property type="evidence" value="ECO:0007669"/>
    <property type="project" value="TreeGrafter"/>
</dbReference>
<evidence type="ECO:0000256" key="2">
    <source>
        <dbReference type="ARBA" id="ARBA00022475"/>
    </source>
</evidence>
<dbReference type="InterPro" id="IPR050297">
    <property type="entry name" value="LipidA_mod_glycosyltrf_83"/>
</dbReference>
<keyword evidence="4" id="KW-0808">Transferase</keyword>
<feature type="transmembrane region" description="Helical" evidence="8">
    <location>
        <begin position="347"/>
        <end position="366"/>
    </location>
</feature>
<dbReference type="GO" id="GO:0016763">
    <property type="term" value="F:pentosyltransferase activity"/>
    <property type="evidence" value="ECO:0007669"/>
    <property type="project" value="TreeGrafter"/>
</dbReference>
<evidence type="ECO:0000313" key="10">
    <source>
        <dbReference type="Proteomes" id="UP000177587"/>
    </source>
</evidence>
<keyword evidence="3" id="KW-0328">Glycosyltransferase</keyword>
<keyword evidence="7 8" id="KW-0472">Membrane</keyword>
<keyword evidence="2" id="KW-1003">Cell membrane</keyword>
<dbReference type="EMBL" id="MHLG01000011">
    <property type="protein sequence ID" value="OGZ03914.1"/>
    <property type="molecule type" value="Genomic_DNA"/>
</dbReference>
<evidence type="ECO:0000256" key="4">
    <source>
        <dbReference type="ARBA" id="ARBA00022679"/>
    </source>
</evidence>
<dbReference type="GO" id="GO:0005886">
    <property type="term" value="C:plasma membrane"/>
    <property type="evidence" value="ECO:0007669"/>
    <property type="project" value="UniProtKB-SubCell"/>
</dbReference>
<comment type="subcellular location">
    <subcellularLocation>
        <location evidence="1">Cell membrane</location>
        <topology evidence="1">Multi-pass membrane protein</topology>
    </subcellularLocation>
</comment>
<evidence type="ECO:0008006" key="11">
    <source>
        <dbReference type="Google" id="ProtNLM"/>
    </source>
</evidence>
<evidence type="ECO:0000313" key="9">
    <source>
        <dbReference type="EMBL" id="OGZ03914.1"/>
    </source>
</evidence>
<evidence type="ECO:0000256" key="6">
    <source>
        <dbReference type="ARBA" id="ARBA00022989"/>
    </source>
</evidence>
<gene>
    <name evidence="9" type="ORF">A2604_03065</name>
</gene>
<dbReference type="PANTHER" id="PTHR33908">
    <property type="entry name" value="MANNOSYLTRANSFERASE YKCB-RELATED"/>
    <property type="match status" value="1"/>
</dbReference>